<evidence type="ECO:0000256" key="1">
    <source>
        <dbReference type="ARBA" id="ARBA00010716"/>
    </source>
</evidence>
<proteinExistence type="inferred from homology"/>
<evidence type="ECO:0000256" key="2">
    <source>
        <dbReference type="ARBA" id="ARBA00022723"/>
    </source>
</evidence>
<name>A0ABV6AUC7_9DEIO</name>
<sequence length="393" mass="41983">MKEVWIENVQMVTEAGLIEQGCLQILQGRLARVIVGAAPPVGQAQVLDGRGQVLIPGMIDVHIHGANGHDMMDGTRSSIEEVSRACAATGCTSFLVTSVSSTLEDLLRLIDRVQEVVGHEPGARVAGIHAEGPYLNAARKGMQNEAFLRHPSLSEMQQVLQHAGSLLKMVTLAPELPGGLALTRHLKAQGVIVAVAHSDATYEEALAAFREGASHVTHCFNGMRPIHHRDPGLIVAAFEQRHVSVQAIVDQVHLHPAIVRLMHRIKGPERMVLITDALQAMGLGDGDYVFGGHAVTVREGVARLADGTLASSTVTMNEALRNTVELGIPLADAVMMASTTPADLLNLPHKGRIAVGADADLVLLNDQYQVVWTMIGGQIVFDTGKADPVNPSR</sequence>
<dbReference type="InterPro" id="IPR003764">
    <property type="entry name" value="GlcNAc_6-P_deAcase"/>
</dbReference>
<keyword evidence="3 5" id="KW-0378">Hydrolase</keyword>
<dbReference type="CDD" id="cd00854">
    <property type="entry name" value="NagA"/>
    <property type="match status" value="1"/>
</dbReference>
<evidence type="ECO:0000313" key="7">
    <source>
        <dbReference type="EMBL" id="MFB9991112.1"/>
    </source>
</evidence>
<accession>A0ABV6AUC7</accession>
<dbReference type="PANTHER" id="PTHR11113:SF14">
    <property type="entry name" value="N-ACETYLGLUCOSAMINE-6-PHOSPHATE DEACETYLASE"/>
    <property type="match status" value="1"/>
</dbReference>
<comment type="caution">
    <text evidence="7">The sequence shown here is derived from an EMBL/GenBank/DDBJ whole genome shotgun (WGS) entry which is preliminary data.</text>
</comment>
<evidence type="ECO:0000313" key="8">
    <source>
        <dbReference type="Proteomes" id="UP001589733"/>
    </source>
</evidence>
<dbReference type="EMBL" id="JBHLYR010000013">
    <property type="protein sequence ID" value="MFB9991112.1"/>
    <property type="molecule type" value="Genomic_DNA"/>
</dbReference>
<keyword evidence="8" id="KW-1185">Reference proteome</keyword>
<protein>
    <submittedName>
        <fullName evidence="7">N-acetylglucosamine-6-phosphate deacetylase</fullName>
        <ecNumber evidence="7">3.5.1.25</ecNumber>
    </submittedName>
</protein>
<gene>
    <name evidence="7" type="primary">nagA</name>
    <name evidence="7" type="ORF">ACFFLM_03820</name>
</gene>
<comment type="similarity">
    <text evidence="1 5">Belongs to the metallo-dependent hydrolases superfamily. NagA family.</text>
</comment>
<dbReference type="EC" id="3.5.1.25" evidence="7"/>
<dbReference type="SUPFAM" id="SSF51556">
    <property type="entry name" value="Metallo-dependent hydrolases"/>
    <property type="match status" value="1"/>
</dbReference>
<keyword evidence="4 5" id="KW-0119">Carbohydrate metabolism</keyword>
<dbReference type="Proteomes" id="UP001589733">
    <property type="component" value="Unassembled WGS sequence"/>
</dbReference>
<dbReference type="NCBIfam" id="TIGR00221">
    <property type="entry name" value="nagA"/>
    <property type="match status" value="1"/>
</dbReference>
<evidence type="ECO:0000256" key="4">
    <source>
        <dbReference type="ARBA" id="ARBA00023277"/>
    </source>
</evidence>
<dbReference type="RefSeq" id="WP_380005718.1">
    <property type="nucleotide sequence ID" value="NZ_JBHLYR010000013.1"/>
</dbReference>
<evidence type="ECO:0000256" key="3">
    <source>
        <dbReference type="ARBA" id="ARBA00022801"/>
    </source>
</evidence>
<dbReference type="InterPro" id="IPR011059">
    <property type="entry name" value="Metal-dep_hydrolase_composite"/>
</dbReference>
<dbReference type="InterPro" id="IPR032466">
    <property type="entry name" value="Metal_Hydrolase"/>
</dbReference>
<dbReference type="SUPFAM" id="SSF51338">
    <property type="entry name" value="Composite domain of metallo-dependent hydrolases"/>
    <property type="match status" value="1"/>
</dbReference>
<dbReference type="PANTHER" id="PTHR11113">
    <property type="entry name" value="N-ACETYLGLUCOSAMINE-6-PHOSPHATE DEACETYLASE"/>
    <property type="match status" value="1"/>
</dbReference>
<dbReference type="PIRSF" id="PIRSF038994">
    <property type="entry name" value="NagA"/>
    <property type="match status" value="1"/>
</dbReference>
<feature type="domain" description="Amidohydrolase-related" evidence="6">
    <location>
        <begin position="53"/>
        <end position="380"/>
    </location>
</feature>
<evidence type="ECO:0000259" key="6">
    <source>
        <dbReference type="Pfam" id="PF01979"/>
    </source>
</evidence>
<dbReference type="GO" id="GO:0008448">
    <property type="term" value="F:N-acetylglucosamine-6-phosphate deacetylase activity"/>
    <property type="evidence" value="ECO:0007669"/>
    <property type="project" value="UniProtKB-EC"/>
</dbReference>
<keyword evidence="2" id="KW-0479">Metal-binding</keyword>
<dbReference type="Pfam" id="PF01979">
    <property type="entry name" value="Amidohydro_1"/>
    <property type="match status" value="1"/>
</dbReference>
<dbReference type="InterPro" id="IPR006680">
    <property type="entry name" value="Amidohydro-rel"/>
</dbReference>
<dbReference type="Gene3D" id="2.30.40.10">
    <property type="entry name" value="Urease, subunit C, domain 1"/>
    <property type="match status" value="1"/>
</dbReference>
<evidence type="ECO:0000256" key="5">
    <source>
        <dbReference type="PIRNR" id="PIRNR038994"/>
    </source>
</evidence>
<organism evidence="7 8">
    <name type="scientific">Deinococcus oregonensis</name>
    <dbReference type="NCBI Taxonomy" id="1805970"/>
    <lineage>
        <taxon>Bacteria</taxon>
        <taxon>Thermotogati</taxon>
        <taxon>Deinococcota</taxon>
        <taxon>Deinococci</taxon>
        <taxon>Deinococcales</taxon>
        <taxon>Deinococcaceae</taxon>
        <taxon>Deinococcus</taxon>
    </lineage>
</organism>
<reference evidence="7 8" key="1">
    <citation type="submission" date="2024-09" db="EMBL/GenBank/DDBJ databases">
        <authorList>
            <person name="Sun Q."/>
            <person name="Mori K."/>
        </authorList>
    </citation>
    <scope>NUCLEOTIDE SEQUENCE [LARGE SCALE GENOMIC DNA]</scope>
    <source>
        <strain evidence="7 8">JCM 13503</strain>
    </source>
</reference>
<dbReference type="Gene3D" id="3.20.20.140">
    <property type="entry name" value="Metal-dependent hydrolases"/>
    <property type="match status" value="1"/>
</dbReference>